<evidence type="ECO:0000259" key="1">
    <source>
        <dbReference type="PROSITE" id="PS50853"/>
    </source>
</evidence>
<feature type="domain" description="Fibronectin type-III" evidence="1">
    <location>
        <begin position="269"/>
        <end position="367"/>
    </location>
</feature>
<reference evidence="2" key="1">
    <citation type="journal article" date="2015" name="Nature">
        <title>Complex archaea that bridge the gap between prokaryotes and eukaryotes.</title>
        <authorList>
            <person name="Spang A."/>
            <person name="Saw J.H."/>
            <person name="Jorgensen S.L."/>
            <person name="Zaremba-Niedzwiedzka K."/>
            <person name="Martijn J."/>
            <person name="Lind A.E."/>
            <person name="van Eijk R."/>
            <person name="Schleper C."/>
            <person name="Guy L."/>
            <person name="Ettema T.J."/>
        </authorList>
    </citation>
    <scope>NUCLEOTIDE SEQUENCE</scope>
</reference>
<sequence>MPYQLLRPNAEGDLQQINRASPDVDHWLNLDEVVADDNTTGIWRFGSGPSWQSDLYHIPSYTESYDLDEIIVHARVKTAGWYPKFNKPYILIKTGGTVYEYQKDMGGDYAWRNEYEKLTTNPFTGLPWTIADIASLQIGIKLSSDYGFRQDCTGSCTQLYVAVGTPGVPVLSTQAVTDISIPTATGNGNIISFDDPGGVIALANQHGHCWNTTGAPTIADDKTENGATAATGPFTSAMAGLVAGVRYYVRPYATNPVGTGYGDEVEFVAPVSPTVSADPATDVAANSSTLNGTLDADGGEACDCGFEWGETVAYGNTTSTQSKVTGETFSQAISGLTPGTLYHFRAFSTNVSGTSYGDDRTFTTAQAISRGYALSRHEL</sequence>
<gene>
    <name evidence="2" type="ORF">LCGC14_1512110</name>
</gene>
<organism evidence="2">
    <name type="scientific">marine sediment metagenome</name>
    <dbReference type="NCBI Taxonomy" id="412755"/>
    <lineage>
        <taxon>unclassified sequences</taxon>
        <taxon>metagenomes</taxon>
        <taxon>ecological metagenomes</taxon>
    </lineage>
</organism>
<comment type="caution">
    <text evidence="2">The sequence shown here is derived from an EMBL/GenBank/DDBJ whole genome shotgun (WGS) entry which is preliminary data.</text>
</comment>
<protein>
    <recommendedName>
        <fullName evidence="1">Fibronectin type-III domain-containing protein</fullName>
    </recommendedName>
</protein>
<dbReference type="EMBL" id="LAZR01011110">
    <property type="protein sequence ID" value="KKM63373.1"/>
    <property type="molecule type" value="Genomic_DNA"/>
</dbReference>
<dbReference type="SUPFAM" id="SSF49265">
    <property type="entry name" value="Fibronectin type III"/>
    <property type="match status" value="1"/>
</dbReference>
<dbReference type="InterPro" id="IPR036116">
    <property type="entry name" value="FN3_sf"/>
</dbReference>
<dbReference type="PROSITE" id="PS50853">
    <property type="entry name" value="FN3"/>
    <property type="match status" value="1"/>
</dbReference>
<dbReference type="InterPro" id="IPR003961">
    <property type="entry name" value="FN3_dom"/>
</dbReference>
<dbReference type="AlphaFoldDB" id="A0A0F9J1D8"/>
<evidence type="ECO:0000313" key="2">
    <source>
        <dbReference type="EMBL" id="KKM63373.1"/>
    </source>
</evidence>
<dbReference type="Gene3D" id="2.60.40.10">
    <property type="entry name" value="Immunoglobulins"/>
    <property type="match status" value="1"/>
</dbReference>
<dbReference type="InterPro" id="IPR013783">
    <property type="entry name" value="Ig-like_fold"/>
</dbReference>
<name>A0A0F9J1D8_9ZZZZ</name>
<proteinExistence type="predicted"/>
<accession>A0A0F9J1D8</accession>